<proteinExistence type="predicted"/>
<feature type="compositionally biased region" description="Low complexity" evidence="1">
    <location>
        <begin position="87"/>
        <end position="96"/>
    </location>
</feature>
<reference evidence="3" key="1">
    <citation type="journal article" date="2013" name="Nature">
        <title>Pan genome of the phytoplankton Emiliania underpins its global distribution.</title>
        <authorList>
            <person name="Read B.A."/>
            <person name="Kegel J."/>
            <person name="Klute M.J."/>
            <person name="Kuo A."/>
            <person name="Lefebvre S.C."/>
            <person name="Maumus F."/>
            <person name="Mayer C."/>
            <person name="Miller J."/>
            <person name="Monier A."/>
            <person name="Salamov A."/>
            <person name="Young J."/>
            <person name="Aguilar M."/>
            <person name="Claverie J.M."/>
            <person name="Frickenhaus S."/>
            <person name="Gonzalez K."/>
            <person name="Herman E.K."/>
            <person name="Lin Y.C."/>
            <person name="Napier J."/>
            <person name="Ogata H."/>
            <person name="Sarno A.F."/>
            <person name="Shmutz J."/>
            <person name="Schroeder D."/>
            <person name="de Vargas C."/>
            <person name="Verret F."/>
            <person name="von Dassow P."/>
            <person name="Valentin K."/>
            <person name="Van de Peer Y."/>
            <person name="Wheeler G."/>
            <person name="Dacks J.B."/>
            <person name="Delwiche C.F."/>
            <person name="Dyhrman S.T."/>
            <person name="Glockner G."/>
            <person name="John U."/>
            <person name="Richards T."/>
            <person name="Worden A.Z."/>
            <person name="Zhang X."/>
            <person name="Grigoriev I.V."/>
            <person name="Allen A.E."/>
            <person name="Bidle K."/>
            <person name="Borodovsky M."/>
            <person name="Bowler C."/>
            <person name="Brownlee C."/>
            <person name="Cock J.M."/>
            <person name="Elias M."/>
            <person name="Gladyshev V.N."/>
            <person name="Groth M."/>
            <person name="Guda C."/>
            <person name="Hadaegh A."/>
            <person name="Iglesias-Rodriguez M.D."/>
            <person name="Jenkins J."/>
            <person name="Jones B.M."/>
            <person name="Lawson T."/>
            <person name="Leese F."/>
            <person name="Lindquist E."/>
            <person name="Lobanov A."/>
            <person name="Lomsadze A."/>
            <person name="Malik S.B."/>
            <person name="Marsh M.E."/>
            <person name="Mackinder L."/>
            <person name="Mock T."/>
            <person name="Mueller-Roeber B."/>
            <person name="Pagarete A."/>
            <person name="Parker M."/>
            <person name="Probert I."/>
            <person name="Quesneville H."/>
            <person name="Raines C."/>
            <person name="Rensing S.A."/>
            <person name="Riano-Pachon D.M."/>
            <person name="Richier S."/>
            <person name="Rokitta S."/>
            <person name="Shiraiwa Y."/>
            <person name="Soanes D.M."/>
            <person name="van der Giezen M."/>
            <person name="Wahlund T.M."/>
            <person name="Williams B."/>
            <person name="Wilson W."/>
            <person name="Wolfe G."/>
            <person name="Wurch L.L."/>
        </authorList>
    </citation>
    <scope>NUCLEOTIDE SEQUENCE</scope>
</reference>
<protein>
    <submittedName>
        <fullName evidence="2">Uncharacterized protein</fullName>
    </submittedName>
</protein>
<sequence length="118" mass="11744">MLGLGAYEDSPVAADAEEAAAAPSAVHLSIVDYDDAEPEAPEVAAGEAAAAVLGASLDDEAVHKAGQHRSVGGSGVQVSIVKKPAAAPADDAAAAGGDDDPMSAPEHFTVFFRFSETP</sequence>
<dbReference type="HOGENOM" id="CLU_2077524_0_0_1"/>
<name>A0A0D3IKJ1_EMIH1</name>
<dbReference type="GeneID" id="17258035"/>
<evidence type="ECO:0000256" key="1">
    <source>
        <dbReference type="SAM" id="MobiDB-lite"/>
    </source>
</evidence>
<dbReference type="AlphaFoldDB" id="A0A0D3IKJ1"/>
<evidence type="ECO:0000313" key="2">
    <source>
        <dbReference type="EnsemblProtists" id="EOD11776"/>
    </source>
</evidence>
<dbReference type="RefSeq" id="XP_005764205.1">
    <property type="nucleotide sequence ID" value="XM_005764148.1"/>
</dbReference>
<feature type="region of interest" description="Disordered" evidence="1">
    <location>
        <begin position="87"/>
        <end position="107"/>
    </location>
</feature>
<dbReference type="EnsemblProtists" id="EOD11776">
    <property type="protein sequence ID" value="EOD11776"/>
    <property type="gene ID" value="EMIHUDRAFT_214065"/>
</dbReference>
<organism evidence="2 3">
    <name type="scientific">Emiliania huxleyi (strain CCMP1516)</name>
    <dbReference type="NCBI Taxonomy" id="280463"/>
    <lineage>
        <taxon>Eukaryota</taxon>
        <taxon>Haptista</taxon>
        <taxon>Haptophyta</taxon>
        <taxon>Prymnesiophyceae</taxon>
        <taxon>Isochrysidales</taxon>
        <taxon>Noelaerhabdaceae</taxon>
        <taxon>Emiliania</taxon>
    </lineage>
</organism>
<keyword evidence="3" id="KW-1185">Reference proteome</keyword>
<accession>A0A0D3IKJ1</accession>
<evidence type="ECO:0000313" key="3">
    <source>
        <dbReference type="Proteomes" id="UP000013827"/>
    </source>
</evidence>
<reference evidence="2" key="2">
    <citation type="submission" date="2024-10" db="UniProtKB">
        <authorList>
            <consortium name="EnsemblProtists"/>
        </authorList>
    </citation>
    <scope>IDENTIFICATION</scope>
</reference>
<dbReference type="KEGG" id="ehx:EMIHUDRAFT_214065"/>
<dbReference type="PaxDb" id="2903-EOD11776"/>
<dbReference type="Proteomes" id="UP000013827">
    <property type="component" value="Unassembled WGS sequence"/>
</dbReference>